<dbReference type="Pfam" id="PF13557">
    <property type="entry name" value="Phenol_MetA_deg"/>
    <property type="match status" value="1"/>
</dbReference>
<dbReference type="EMBL" id="JACRYL010000011">
    <property type="protein sequence ID" value="MBC6111403.1"/>
    <property type="molecule type" value="Genomic_DNA"/>
</dbReference>
<comment type="caution">
    <text evidence="2">The sequence shown here is derived from an EMBL/GenBank/DDBJ whole genome shotgun (WGS) entry which is preliminary data.</text>
</comment>
<name>A0ABR7KTS1_9SPHI</name>
<accession>A0ABR7KTS1</accession>
<reference evidence="2 3" key="1">
    <citation type="submission" date="2020-08" db="EMBL/GenBank/DDBJ databases">
        <authorList>
            <person name="Sun Q."/>
            <person name="Inoue M."/>
        </authorList>
    </citation>
    <scope>NUCLEOTIDE SEQUENCE [LARGE SCALE GENOMIC DNA]</scope>
    <source>
        <strain evidence="2 3">CCM 8938</strain>
    </source>
</reference>
<feature type="chain" id="PRO_5046894754" evidence="1">
    <location>
        <begin position="21"/>
        <end position="278"/>
    </location>
</feature>
<organism evidence="2 3">
    <name type="scientific">Pedobacter fastidiosus</name>
    <dbReference type="NCBI Taxonomy" id="2765361"/>
    <lineage>
        <taxon>Bacteria</taxon>
        <taxon>Pseudomonadati</taxon>
        <taxon>Bacteroidota</taxon>
        <taxon>Sphingobacteriia</taxon>
        <taxon>Sphingobacteriales</taxon>
        <taxon>Sphingobacteriaceae</taxon>
        <taxon>Pedobacter</taxon>
    </lineage>
</organism>
<dbReference type="RefSeq" id="WP_187071861.1">
    <property type="nucleotide sequence ID" value="NZ_JACRYL010000011.1"/>
</dbReference>
<gene>
    <name evidence="2" type="ORF">H7U22_13340</name>
</gene>
<proteinExistence type="predicted"/>
<sequence length="278" mass="31581">MKNLYFILFATIFLSSTVMAQEKKNIYYNLFLPVPKKALREMETDRPNVTESPITVDAGHFQFESDLFRLDRETTESTLKNTYLFNQANLKLGITHSTAIQLVVQSFAYQTEKSLEDGTIERSHGFGDLTLRIKQNLMGNDHGSFAIAILPYVKFPTAETEKDERYEGGLIVPMSLKLPSDWKLGMQVEADRLQDSEGSGLHTQLLQSLTIGHSLINHVDGIAETYFTYDLKQHHWNNFLNAAIQIELAKDVKLDGGLNYGIKQDAMKSYFLGLSFRL</sequence>
<keyword evidence="1" id="KW-0732">Signal</keyword>
<protein>
    <submittedName>
        <fullName evidence="2">Transporter</fullName>
    </submittedName>
</protein>
<evidence type="ECO:0000256" key="1">
    <source>
        <dbReference type="SAM" id="SignalP"/>
    </source>
</evidence>
<evidence type="ECO:0000313" key="3">
    <source>
        <dbReference type="Proteomes" id="UP000652755"/>
    </source>
</evidence>
<feature type="signal peptide" evidence="1">
    <location>
        <begin position="1"/>
        <end position="20"/>
    </location>
</feature>
<evidence type="ECO:0000313" key="2">
    <source>
        <dbReference type="EMBL" id="MBC6111403.1"/>
    </source>
</evidence>
<dbReference type="Proteomes" id="UP000652755">
    <property type="component" value="Unassembled WGS sequence"/>
</dbReference>
<keyword evidence="3" id="KW-1185">Reference proteome</keyword>
<dbReference type="InterPro" id="IPR025737">
    <property type="entry name" value="FApF"/>
</dbReference>